<accession>A0A814FSG1</accession>
<comment type="caution">
    <text evidence="2">The sequence shown here is derived from an EMBL/GenBank/DDBJ whole genome shotgun (WGS) entry which is preliminary data.</text>
</comment>
<evidence type="ECO:0000256" key="1">
    <source>
        <dbReference type="ARBA" id="ARBA00009884"/>
    </source>
</evidence>
<sequence length="392" mass="46093">MTTTSSYLSSDRVNLLDLKEWLRREFLSFFEDCNGKKLIIWDKQLTQPLGLIADYKVLKERGVDKMMDLRELKDTRVLKKKDVHDISHIFFIVKPKLDLMDFIAENVRSIESELKNEIKEFHILFVPRKTHLCEKKLKELGVYGSFKNNLKEFFLDLIPLDYDLLSMESPELFKDSFLYNDMTHLYHVAKSIMTMQSLYGIIPNVYGKGKYSKLVAEQIFRMRREMAQNQEPQIIPKIDNLILIDRTVDFITPMMTQLTYEGLIDENFGIKYTQLEIPQDRVKKQNQDDKLNVVEMKKSIVILNSADSLYGEIRDRNFNAINPVLSRTAKELQQANEVNKKYLSFILSNLRFHSSCKTVQINIFKPPIFFKNKPDISRWILNILSKINSHLS</sequence>
<dbReference type="InterPro" id="IPR036045">
    <property type="entry name" value="Sec1-like_sf"/>
</dbReference>
<keyword evidence="3" id="KW-1185">Reference proteome</keyword>
<dbReference type="InterPro" id="IPR027482">
    <property type="entry name" value="Sec1-like_dom2"/>
</dbReference>
<dbReference type="InterPro" id="IPR043154">
    <property type="entry name" value="Sec-1-like_dom1"/>
</dbReference>
<dbReference type="Gene3D" id="3.40.50.1910">
    <property type="match status" value="1"/>
</dbReference>
<protein>
    <submittedName>
        <fullName evidence="2">Uncharacterized protein</fullName>
    </submittedName>
</protein>
<dbReference type="AlphaFoldDB" id="A0A814FSG1"/>
<gene>
    <name evidence="2" type="ORF">OXX778_LOCUS15714</name>
</gene>
<dbReference type="OrthoDB" id="10262287at2759"/>
<comment type="similarity">
    <text evidence="1">Belongs to the STXBP/unc-18/SEC1 family.</text>
</comment>
<name>A0A814FSG1_9BILA</name>
<dbReference type="Gene3D" id="3.40.50.2060">
    <property type="match status" value="1"/>
</dbReference>
<dbReference type="Proteomes" id="UP000663879">
    <property type="component" value="Unassembled WGS sequence"/>
</dbReference>
<dbReference type="SUPFAM" id="SSF56815">
    <property type="entry name" value="Sec1/munc18-like (SM) proteins"/>
    <property type="match status" value="1"/>
</dbReference>
<evidence type="ECO:0000313" key="3">
    <source>
        <dbReference type="Proteomes" id="UP000663879"/>
    </source>
</evidence>
<organism evidence="2 3">
    <name type="scientific">Brachionus calyciflorus</name>
    <dbReference type="NCBI Taxonomy" id="104777"/>
    <lineage>
        <taxon>Eukaryota</taxon>
        <taxon>Metazoa</taxon>
        <taxon>Spiralia</taxon>
        <taxon>Gnathifera</taxon>
        <taxon>Rotifera</taxon>
        <taxon>Eurotatoria</taxon>
        <taxon>Monogononta</taxon>
        <taxon>Pseudotrocha</taxon>
        <taxon>Ploima</taxon>
        <taxon>Brachionidae</taxon>
        <taxon>Brachionus</taxon>
    </lineage>
</organism>
<evidence type="ECO:0000313" key="2">
    <source>
        <dbReference type="EMBL" id="CAF0986915.1"/>
    </source>
</evidence>
<dbReference type="EMBL" id="CAJNOC010003534">
    <property type="protein sequence ID" value="CAF0986915.1"/>
    <property type="molecule type" value="Genomic_DNA"/>
</dbReference>
<dbReference type="GO" id="GO:0016192">
    <property type="term" value="P:vesicle-mediated transport"/>
    <property type="evidence" value="ECO:0007669"/>
    <property type="project" value="InterPro"/>
</dbReference>
<reference evidence="2" key="1">
    <citation type="submission" date="2021-02" db="EMBL/GenBank/DDBJ databases">
        <authorList>
            <person name="Nowell W R."/>
        </authorList>
    </citation>
    <scope>NUCLEOTIDE SEQUENCE</scope>
    <source>
        <strain evidence="2">Ploen Becks lab</strain>
    </source>
</reference>
<dbReference type="PANTHER" id="PTHR11679">
    <property type="entry name" value="VESICLE PROTEIN SORTING-ASSOCIATED"/>
    <property type="match status" value="1"/>
</dbReference>
<dbReference type="Pfam" id="PF00995">
    <property type="entry name" value="Sec1"/>
    <property type="match status" value="1"/>
</dbReference>
<dbReference type="InterPro" id="IPR001619">
    <property type="entry name" value="Sec1-like"/>
</dbReference>
<proteinExistence type="inferred from homology"/>